<comment type="subcellular location">
    <subcellularLocation>
        <location evidence="1">Membrane</location>
        <topology evidence="1">Multi-pass membrane protein</topology>
    </subcellularLocation>
</comment>
<keyword evidence="8 10" id="KW-0472">Membrane</keyword>
<comment type="catalytic activity">
    <reaction evidence="10">
        <text>a very-long-chain acyl-CoA + malonyl-CoA + H(+) = a very-long-chain 3-oxoacyl-CoA + CO2 + CoA</text>
        <dbReference type="Rhea" id="RHEA:32727"/>
        <dbReference type="ChEBI" id="CHEBI:15378"/>
        <dbReference type="ChEBI" id="CHEBI:16526"/>
        <dbReference type="ChEBI" id="CHEBI:57287"/>
        <dbReference type="ChEBI" id="CHEBI:57384"/>
        <dbReference type="ChEBI" id="CHEBI:90725"/>
        <dbReference type="ChEBI" id="CHEBI:90736"/>
        <dbReference type="EC" id="2.3.1.199"/>
    </reaction>
</comment>
<evidence type="ECO:0000256" key="7">
    <source>
        <dbReference type="ARBA" id="ARBA00023098"/>
    </source>
</evidence>
<evidence type="ECO:0000256" key="10">
    <source>
        <dbReference type="RuleBase" id="RU361115"/>
    </source>
</evidence>
<evidence type="ECO:0000313" key="11">
    <source>
        <dbReference type="EMBL" id="CAK8695633.1"/>
    </source>
</evidence>
<protein>
    <recommendedName>
        <fullName evidence="10">Elongation of very long chain fatty acids protein</fullName>
        <ecNumber evidence="10">2.3.1.199</ecNumber>
    </recommendedName>
    <alternativeName>
        <fullName evidence="10">Very-long-chain 3-oxoacyl-CoA synthase</fullName>
    </alternativeName>
</protein>
<keyword evidence="6 10" id="KW-1133">Transmembrane helix</keyword>
<keyword evidence="7 10" id="KW-0443">Lipid metabolism</keyword>
<reference evidence="11 12" key="1">
    <citation type="submission" date="2024-02" db="EMBL/GenBank/DDBJ databases">
        <authorList>
            <person name="Daric V."/>
            <person name="Darras S."/>
        </authorList>
    </citation>
    <scope>NUCLEOTIDE SEQUENCE [LARGE SCALE GENOMIC DNA]</scope>
</reference>
<evidence type="ECO:0000256" key="1">
    <source>
        <dbReference type="ARBA" id="ARBA00004141"/>
    </source>
</evidence>
<proteinExistence type="inferred from homology"/>
<keyword evidence="9 10" id="KW-0275">Fatty acid biosynthesis</keyword>
<dbReference type="EMBL" id="CAWYQH010000152">
    <property type="protein sequence ID" value="CAK8695633.1"/>
    <property type="molecule type" value="Genomic_DNA"/>
</dbReference>
<evidence type="ECO:0000256" key="3">
    <source>
        <dbReference type="ARBA" id="ARBA00022679"/>
    </source>
</evidence>
<sequence length="155" mass="18009">MLFTEWIQEVYTSYLTAIYEMADPRTAEWLLVKSPLYPSLILLCYVYFCVNSRTLTARMPAYKLRPVLILYNLFMVILSSYMVVEFFLTAYLLNYTLTCQSMEYDSSALPMRPISSGEPTRSSTWSCTPTMDLVQLDHICSSIYGGRSILQYCNW</sequence>
<keyword evidence="2 10" id="KW-0444">Lipid biosynthesis</keyword>
<evidence type="ECO:0000256" key="2">
    <source>
        <dbReference type="ARBA" id="ARBA00022516"/>
    </source>
</evidence>
<keyword evidence="12" id="KW-1185">Reference proteome</keyword>
<name>A0ABP0GV77_CLALP</name>
<evidence type="ECO:0000256" key="5">
    <source>
        <dbReference type="ARBA" id="ARBA00022832"/>
    </source>
</evidence>
<gene>
    <name evidence="11" type="ORF">CVLEPA_LOCUS28881</name>
</gene>
<feature type="transmembrane region" description="Helical" evidence="10">
    <location>
        <begin position="36"/>
        <end position="56"/>
    </location>
</feature>
<dbReference type="EC" id="2.3.1.199" evidence="10"/>
<keyword evidence="3 10" id="KW-0808">Transferase</keyword>
<dbReference type="Pfam" id="PF01151">
    <property type="entry name" value="ELO"/>
    <property type="match status" value="1"/>
</dbReference>
<evidence type="ECO:0000313" key="12">
    <source>
        <dbReference type="Proteomes" id="UP001642483"/>
    </source>
</evidence>
<accession>A0ABP0GV77</accession>
<keyword evidence="4 10" id="KW-0812">Transmembrane</keyword>
<comment type="similarity">
    <text evidence="10">Belongs to the ELO family.</text>
</comment>
<evidence type="ECO:0000256" key="9">
    <source>
        <dbReference type="ARBA" id="ARBA00023160"/>
    </source>
</evidence>
<dbReference type="PANTHER" id="PTHR11157:SF126">
    <property type="entry name" value="ELONGATION OF VERY LONG CHAIN FATTY ACIDS PROTEIN"/>
    <property type="match status" value="1"/>
</dbReference>
<dbReference type="PANTHER" id="PTHR11157">
    <property type="entry name" value="FATTY ACID ACYL TRANSFERASE-RELATED"/>
    <property type="match status" value="1"/>
</dbReference>
<comment type="caution">
    <text evidence="11">The sequence shown here is derived from an EMBL/GenBank/DDBJ whole genome shotgun (WGS) entry which is preliminary data.</text>
</comment>
<evidence type="ECO:0000256" key="4">
    <source>
        <dbReference type="ARBA" id="ARBA00022692"/>
    </source>
</evidence>
<evidence type="ECO:0000256" key="8">
    <source>
        <dbReference type="ARBA" id="ARBA00023136"/>
    </source>
</evidence>
<organism evidence="11 12">
    <name type="scientific">Clavelina lepadiformis</name>
    <name type="common">Light-bulb sea squirt</name>
    <name type="synonym">Ascidia lepadiformis</name>
    <dbReference type="NCBI Taxonomy" id="159417"/>
    <lineage>
        <taxon>Eukaryota</taxon>
        <taxon>Metazoa</taxon>
        <taxon>Chordata</taxon>
        <taxon>Tunicata</taxon>
        <taxon>Ascidiacea</taxon>
        <taxon>Aplousobranchia</taxon>
        <taxon>Clavelinidae</taxon>
        <taxon>Clavelina</taxon>
    </lineage>
</organism>
<dbReference type="Proteomes" id="UP001642483">
    <property type="component" value="Unassembled WGS sequence"/>
</dbReference>
<dbReference type="InterPro" id="IPR002076">
    <property type="entry name" value="ELO_fam"/>
</dbReference>
<comment type="caution">
    <text evidence="10">Lacks conserved residue(s) required for the propagation of feature annotation.</text>
</comment>
<keyword evidence="5 10" id="KW-0276">Fatty acid metabolism</keyword>
<feature type="transmembrane region" description="Helical" evidence="10">
    <location>
        <begin position="68"/>
        <end position="93"/>
    </location>
</feature>
<evidence type="ECO:0000256" key="6">
    <source>
        <dbReference type="ARBA" id="ARBA00022989"/>
    </source>
</evidence>